<dbReference type="OrthoDB" id="9773538at2"/>
<dbReference type="InterPro" id="IPR024079">
    <property type="entry name" value="MetalloPept_cat_dom_sf"/>
</dbReference>
<dbReference type="InterPro" id="IPR045090">
    <property type="entry name" value="Pept_M3A_M3B"/>
</dbReference>
<dbReference type="InterPro" id="IPR034005">
    <property type="entry name" value="M3A_DCP"/>
</dbReference>
<evidence type="ECO:0000256" key="7">
    <source>
        <dbReference type="RuleBase" id="RU003435"/>
    </source>
</evidence>
<dbReference type="EMBL" id="JQZW01000012">
    <property type="protein sequence ID" value="KGN97543.1"/>
    <property type="molecule type" value="Genomic_DNA"/>
</dbReference>
<dbReference type="STRING" id="266762.HQ36_06555"/>
<dbReference type="PANTHER" id="PTHR43660">
    <property type="entry name" value="DIPEPTIDYL CARBOXYPEPTIDASE"/>
    <property type="match status" value="1"/>
</dbReference>
<dbReference type="InterPro" id="IPR024077">
    <property type="entry name" value="Neurolysin/TOP_dom2"/>
</dbReference>
<dbReference type="GO" id="GO:0006508">
    <property type="term" value="P:proteolysis"/>
    <property type="evidence" value="ECO:0007669"/>
    <property type="project" value="UniProtKB-KW"/>
</dbReference>
<dbReference type="SUPFAM" id="SSF55486">
    <property type="entry name" value="Metalloproteases ('zincins'), catalytic domain"/>
    <property type="match status" value="1"/>
</dbReference>
<dbReference type="PANTHER" id="PTHR43660:SF1">
    <property type="entry name" value="DIPEPTIDYL CARBOXYPEPTIDASE"/>
    <property type="match status" value="1"/>
</dbReference>
<dbReference type="CDD" id="cd06456">
    <property type="entry name" value="M3A_DCP"/>
    <property type="match status" value="1"/>
</dbReference>
<dbReference type="InterPro" id="IPR001567">
    <property type="entry name" value="Pept_M3A_M3B_dom"/>
</dbReference>
<dbReference type="GO" id="GO:0005829">
    <property type="term" value="C:cytosol"/>
    <property type="evidence" value="ECO:0007669"/>
    <property type="project" value="UniProtKB-ARBA"/>
</dbReference>
<dbReference type="AlphaFoldDB" id="A0A0A2G2N9"/>
<evidence type="ECO:0000313" key="9">
    <source>
        <dbReference type="EMBL" id="KGN97543.1"/>
    </source>
</evidence>
<organism evidence="9 10">
    <name type="scientific">Porphyromonas gingivicanis</name>
    <dbReference type="NCBI Taxonomy" id="266762"/>
    <lineage>
        <taxon>Bacteria</taxon>
        <taxon>Pseudomonadati</taxon>
        <taxon>Bacteroidota</taxon>
        <taxon>Bacteroidia</taxon>
        <taxon>Bacteroidales</taxon>
        <taxon>Porphyromonadaceae</taxon>
        <taxon>Porphyromonas</taxon>
    </lineage>
</organism>
<comment type="cofactor">
    <cofactor evidence="7">
        <name>Zn(2+)</name>
        <dbReference type="ChEBI" id="CHEBI:29105"/>
    </cofactor>
    <text evidence="7">Binds 1 zinc ion.</text>
</comment>
<evidence type="ECO:0000256" key="1">
    <source>
        <dbReference type="ARBA" id="ARBA00006040"/>
    </source>
</evidence>
<proteinExistence type="inferred from homology"/>
<dbReference type="eggNOG" id="COG0339">
    <property type="taxonomic scope" value="Bacteria"/>
</dbReference>
<dbReference type="GO" id="GO:0004222">
    <property type="term" value="F:metalloendopeptidase activity"/>
    <property type="evidence" value="ECO:0007669"/>
    <property type="project" value="InterPro"/>
</dbReference>
<name>A0A0A2G2N9_9PORP</name>
<dbReference type="RefSeq" id="WP_036884559.1">
    <property type="nucleotide sequence ID" value="NZ_JQZW01000012.1"/>
</dbReference>
<dbReference type="Gene3D" id="1.10.1370.40">
    <property type="match status" value="1"/>
</dbReference>
<keyword evidence="3 7" id="KW-0479">Metal-binding</keyword>
<comment type="caution">
    <text evidence="9">The sequence shown here is derived from an EMBL/GenBank/DDBJ whole genome shotgun (WGS) entry which is preliminary data.</text>
</comment>
<dbReference type="Proteomes" id="UP000030134">
    <property type="component" value="Unassembled WGS sequence"/>
</dbReference>
<sequence length="680" mass="78866">MNTIQEKIKTLFLNPSTPYGAYPFDKIKQEVYGEVFTEAIRLYRAEFEALITNTDAPNFENTIVALEHLGAALEAVEGAFYNLLHCHGNDFMMELAEQLSPELTRLSNDVSLSEALFARVKKVYDEREKYDLDEADRRLLDNCYKGFVRSGALLNEEDKKRLRALREELSRDTLTFGNNVIKEENEFRLYVPSDEALKLLPSALLSKARQRAQEERGVEGYLFDLSFPSIQGIMKFCTSSELRREMFLAKAQLCCKENETNNTEITRRIVNNRLKVANLLGYPTYADFALEERMLNTPQRVLDFLEHLREAYIEQARGEISQIAKLKEEGELEPWDIDFYFERYKEQHYAISQEELRPYFPLEKVIKGVLGLAEKLYDIQFKSVQLPVYEPEVYSYEVWDREPQRFIGLLYLDFFPRKGKRSGAWMNNLKEQNGEQRPHILLVMNFTPPSEELPSLLTPNEVNTFLHEFGHGLHGLLSQCKYTSLSGTNVVRDFVELPSQIMENWLREPEFIQSFARHYKTNEAMPVELLKKMLEAEQYPVGYSTLRQLSFGFLDMAYHTRREPLEVACDLEAFERDATALVRITPPRPKGCIMSNSFGHLFSGGYAAGYYGYKWSEVLDADAFSLFLERGIFDRETARAFRKEILERGDTAKAMELFVSFRGREPQIEALLKRDGIVVK</sequence>
<evidence type="ECO:0000259" key="8">
    <source>
        <dbReference type="Pfam" id="PF01432"/>
    </source>
</evidence>
<keyword evidence="10" id="KW-1185">Reference proteome</keyword>
<dbReference type="FunFam" id="3.40.390.10:FF:000009">
    <property type="entry name" value="Oligopeptidase A"/>
    <property type="match status" value="1"/>
</dbReference>
<dbReference type="Gene3D" id="3.40.390.10">
    <property type="entry name" value="Collagenase (Catalytic Domain)"/>
    <property type="match status" value="1"/>
</dbReference>
<evidence type="ECO:0000256" key="6">
    <source>
        <dbReference type="ARBA" id="ARBA00023049"/>
    </source>
</evidence>
<accession>A0A0A2G2N9</accession>
<evidence type="ECO:0000256" key="3">
    <source>
        <dbReference type="ARBA" id="ARBA00022723"/>
    </source>
</evidence>
<reference evidence="9 10" key="1">
    <citation type="submission" date="2014-08" db="EMBL/GenBank/DDBJ databases">
        <title>Porphyromonas gingivicanis strain:COT-022_OH1391 Genome sequencing.</title>
        <authorList>
            <person name="Wallis C."/>
            <person name="Deusch O."/>
            <person name="O'Flynn C."/>
            <person name="Davis I."/>
            <person name="Jospin G."/>
            <person name="Darling A.E."/>
            <person name="Coil D.A."/>
            <person name="Alexiev A."/>
            <person name="Horsfall A."/>
            <person name="Kirkwood N."/>
            <person name="Harris S."/>
            <person name="Eisen J.A."/>
        </authorList>
    </citation>
    <scope>NUCLEOTIDE SEQUENCE [LARGE SCALE GENOMIC DNA]</scope>
    <source>
        <strain evidence="10">COT-022 OH1391</strain>
    </source>
</reference>
<dbReference type="Pfam" id="PF01432">
    <property type="entry name" value="Peptidase_M3"/>
    <property type="match status" value="1"/>
</dbReference>
<evidence type="ECO:0000256" key="4">
    <source>
        <dbReference type="ARBA" id="ARBA00022801"/>
    </source>
</evidence>
<gene>
    <name evidence="9" type="ORF">HQ36_06555</name>
</gene>
<comment type="similarity">
    <text evidence="1 7">Belongs to the peptidase M3 family.</text>
</comment>
<evidence type="ECO:0000256" key="2">
    <source>
        <dbReference type="ARBA" id="ARBA00022670"/>
    </source>
</evidence>
<evidence type="ECO:0000256" key="5">
    <source>
        <dbReference type="ARBA" id="ARBA00022833"/>
    </source>
</evidence>
<keyword evidence="6 7" id="KW-0482">Metalloprotease</keyword>
<dbReference type="GO" id="GO:0046872">
    <property type="term" value="F:metal ion binding"/>
    <property type="evidence" value="ECO:0007669"/>
    <property type="project" value="UniProtKB-UniRule"/>
</dbReference>
<feature type="domain" description="Peptidase M3A/M3B catalytic" evidence="8">
    <location>
        <begin position="234"/>
        <end position="674"/>
    </location>
</feature>
<keyword evidence="2 7" id="KW-0645">Protease</keyword>
<evidence type="ECO:0000313" key="10">
    <source>
        <dbReference type="Proteomes" id="UP000030134"/>
    </source>
</evidence>
<dbReference type="GO" id="GO:0004180">
    <property type="term" value="F:carboxypeptidase activity"/>
    <property type="evidence" value="ECO:0007669"/>
    <property type="project" value="TreeGrafter"/>
</dbReference>
<dbReference type="Gene3D" id="1.10.1370.10">
    <property type="entry name" value="Neurolysin, domain 3"/>
    <property type="match status" value="1"/>
</dbReference>
<keyword evidence="5 7" id="KW-0862">Zinc</keyword>
<protein>
    <submittedName>
        <fullName evidence="9">Peptidase M3</fullName>
    </submittedName>
</protein>
<keyword evidence="4 7" id="KW-0378">Hydrolase</keyword>